<organism evidence="1 2">
    <name type="scientific">Jaapia argillacea MUCL 33604</name>
    <dbReference type="NCBI Taxonomy" id="933084"/>
    <lineage>
        <taxon>Eukaryota</taxon>
        <taxon>Fungi</taxon>
        <taxon>Dikarya</taxon>
        <taxon>Basidiomycota</taxon>
        <taxon>Agaricomycotina</taxon>
        <taxon>Agaricomycetes</taxon>
        <taxon>Agaricomycetidae</taxon>
        <taxon>Jaapiales</taxon>
        <taxon>Jaapiaceae</taxon>
        <taxon>Jaapia</taxon>
    </lineage>
</organism>
<sequence length="129" mass="15063">MRRELTVRNIVYDWAVAAGYTTSADRGFDALFEQVFDTLPAKYQAYILPVNTPFSEVLACRRALNPIYRRPQFTDGPHLHGLRKTLNITERGVDFTYTRFMETARTMVTLLTELIKHREVMDKFPDFLL</sequence>
<dbReference type="AlphaFoldDB" id="A0A067PY74"/>
<keyword evidence="2" id="KW-1185">Reference proteome</keyword>
<gene>
    <name evidence="1" type="ORF">JAAARDRAFT_196127</name>
</gene>
<dbReference type="EMBL" id="KL197726">
    <property type="protein sequence ID" value="KDQ55286.1"/>
    <property type="molecule type" value="Genomic_DNA"/>
</dbReference>
<accession>A0A067PY74</accession>
<name>A0A067PY74_9AGAM</name>
<evidence type="ECO:0000313" key="1">
    <source>
        <dbReference type="EMBL" id="KDQ55286.1"/>
    </source>
</evidence>
<evidence type="ECO:0000313" key="2">
    <source>
        <dbReference type="Proteomes" id="UP000027265"/>
    </source>
</evidence>
<protein>
    <submittedName>
        <fullName evidence="1">Uncharacterized protein</fullName>
    </submittedName>
</protein>
<dbReference type="InParanoid" id="A0A067PY74"/>
<dbReference type="HOGENOM" id="CLU_1949121_0_0_1"/>
<dbReference type="Proteomes" id="UP000027265">
    <property type="component" value="Unassembled WGS sequence"/>
</dbReference>
<proteinExistence type="predicted"/>
<reference evidence="2" key="1">
    <citation type="journal article" date="2014" name="Proc. Natl. Acad. Sci. U.S.A.">
        <title>Extensive sampling of basidiomycete genomes demonstrates inadequacy of the white-rot/brown-rot paradigm for wood decay fungi.</title>
        <authorList>
            <person name="Riley R."/>
            <person name="Salamov A.A."/>
            <person name="Brown D.W."/>
            <person name="Nagy L.G."/>
            <person name="Floudas D."/>
            <person name="Held B.W."/>
            <person name="Levasseur A."/>
            <person name="Lombard V."/>
            <person name="Morin E."/>
            <person name="Otillar R."/>
            <person name="Lindquist E.A."/>
            <person name="Sun H."/>
            <person name="LaButti K.M."/>
            <person name="Schmutz J."/>
            <person name="Jabbour D."/>
            <person name="Luo H."/>
            <person name="Baker S.E."/>
            <person name="Pisabarro A.G."/>
            <person name="Walton J.D."/>
            <person name="Blanchette R.A."/>
            <person name="Henrissat B."/>
            <person name="Martin F."/>
            <person name="Cullen D."/>
            <person name="Hibbett D.S."/>
            <person name="Grigoriev I.V."/>
        </authorList>
    </citation>
    <scope>NUCLEOTIDE SEQUENCE [LARGE SCALE GENOMIC DNA]</scope>
    <source>
        <strain evidence="2">MUCL 33604</strain>
    </source>
</reference>